<dbReference type="InterPro" id="IPR036866">
    <property type="entry name" value="RibonucZ/Hydroxyglut_hydro"/>
</dbReference>
<dbReference type="Proteomes" id="UP000295499">
    <property type="component" value="Unassembled WGS sequence"/>
</dbReference>
<dbReference type="NCBIfam" id="TIGR04122">
    <property type="entry name" value="Xnuc_lig_assoc"/>
    <property type="match status" value="1"/>
</dbReference>
<dbReference type="InterPro" id="IPR050698">
    <property type="entry name" value="MBL"/>
</dbReference>
<dbReference type="PANTHER" id="PTHR11203">
    <property type="entry name" value="CLEAVAGE AND POLYADENYLATION SPECIFICITY FACTOR FAMILY MEMBER"/>
    <property type="match status" value="1"/>
</dbReference>
<comment type="caution">
    <text evidence="1">The sequence shown here is derived from an EMBL/GenBank/DDBJ whole genome shotgun (WGS) entry which is preliminary data.</text>
</comment>
<gene>
    <name evidence="1" type="ORF">CLV32_3655</name>
</gene>
<dbReference type="EMBL" id="SNWM01000004">
    <property type="protein sequence ID" value="TDO21017.1"/>
    <property type="molecule type" value="Genomic_DNA"/>
</dbReference>
<dbReference type="PANTHER" id="PTHR11203:SF49">
    <property type="entry name" value="BLL1145 PROTEIN"/>
    <property type="match status" value="1"/>
</dbReference>
<accession>A0A4R6IGZ8</accession>
<protein>
    <submittedName>
        <fullName evidence="1">Putative mRNA 3-end processing factor</fullName>
    </submittedName>
</protein>
<evidence type="ECO:0000313" key="2">
    <source>
        <dbReference type="Proteomes" id="UP000295499"/>
    </source>
</evidence>
<keyword evidence="2" id="KW-1185">Reference proteome</keyword>
<dbReference type="GO" id="GO:0004521">
    <property type="term" value="F:RNA endonuclease activity"/>
    <property type="evidence" value="ECO:0007669"/>
    <property type="project" value="TreeGrafter"/>
</dbReference>
<name>A0A4R6IGZ8_9SPHI</name>
<dbReference type="AlphaFoldDB" id="A0A4R6IGZ8"/>
<dbReference type="Gene3D" id="3.60.15.10">
    <property type="entry name" value="Ribonuclease Z/Hydroxyacylglutathione hydrolase-like"/>
    <property type="match status" value="1"/>
</dbReference>
<proteinExistence type="predicted"/>
<dbReference type="InterPro" id="IPR026360">
    <property type="entry name" value="Xnuc_lig_assoc"/>
</dbReference>
<dbReference type="SUPFAM" id="SSF56281">
    <property type="entry name" value="Metallo-hydrolase/oxidoreductase"/>
    <property type="match status" value="1"/>
</dbReference>
<evidence type="ECO:0000313" key="1">
    <source>
        <dbReference type="EMBL" id="TDO21017.1"/>
    </source>
</evidence>
<organism evidence="1 2">
    <name type="scientific">Pedobacter duraquae</name>
    <dbReference type="NCBI Taxonomy" id="425511"/>
    <lineage>
        <taxon>Bacteria</taxon>
        <taxon>Pseudomonadati</taxon>
        <taxon>Bacteroidota</taxon>
        <taxon>Sphingobacteriia</taxon>
        <taxon>Sphingobacteriales</taxon>
        <taxon>Sphingobacteriaceae</taxon>
        <taxon>Pedobacter</taxon>
    </lineage>
</organism>
<sequence>MLRLLDRGTKTLTCNACLHTMGLIKFTNKGIYCKQGDFYIDPWRPVDLAVTTHGHADHVKWGNKAYLCHDLTKSILQQRLGADLKIETLPYNKEITINGVKISLFPAGHVIGSAQIRLEYKGEICVVSGDYKVEYDGISTAFEPVKCHSFVSESTFGLPIYKWQPQQQIFDQIGDWVTNNQDKGKTSVLVAYSLGKAQRLIKNLTGHSPIYVHNSIENLNEGFRRSGVDLPETIRINADIKKETLQQGIVIVPPALAEGRWIKNLQSAATGVCSGWMQVRASRRWRSADAGFALSDHADWPGLLSAIHATGAEKVFVTHGFTATFSKYLNEIGIASEEVKTQYGNEEEEEQEILVKEA</sequence>
<reference evidence="1 2" key="1">
    <citation type="submission" date="2019-03" db="EMBL/GenBank/DDBJ databases">
        <title>Genomic Encyclopedia of Archaeal and Bacterial Type Strains, Phase II (KMG-II): from individual species to whole genera.</title>
        <authorList>
            <person name="Goeker M."/>
        </authorList>
    </citation>
    <scope>NUCLEOTIDE SEQUENCE [LARGE SCALE GENOMIC DNA]</scope>
    <source>
        <strain evidence="1 2">DSM 19034</strain>
    </source>
</reference>